<dbReference type="PANTHER" id="PTHR30137">
    <property type="entry name" value="LUCIFERASE-LIKE MONOOXYGENASE"/>
    <property type="match status" value="1"/>
</dbReference>
<gene>
    <name evidence="4" type="ORF">F7731_12220</name>
</gene>
<keyword evidence="5" id="KW-1185">Reference proteome</keyword>
<evidence type="ECO:0000313" key="5">
    <source>
        <dbReference type="Proteomes" id="UP000481030"/>
    </source>
</evidence>
<dbReference type="CDD" id="cd01097">
    <property type="entry name" value="Tetrahydromethanopterin_reductase"/>
    <property type="match status" value="1"/>
</dbReference>
<sequence length="418" mass="48105">MKFIAFHFMPYRALPSDFEEKYPSVWVTPPKTLFDPELGHRMYHDYLDELEFAIDLGFDGVGVNEHHSNAYGMMPSPNLMASILSRKIRNSDKTSLLILGNSLAAYNPPIRVAEEMAMLDVLSGGKLIAGFPVGTSMDGNYAYGINPAELRERYYEAHDLIMKAWKSDEVFMWNGKYNQLRYVNPWPRTAQRPHPPVWIPGGGSVETYDFCIENQYSFSFLSYFGHKYANKVLGPFWERNDELGGDRNPYKTGICQFIFVSESDERAQIEYEEHIRYFFSKCMHTDRRFAEAPGYRTVKSLRAGLRSQFDGTKKRPGDMLKDGTMTWQDLIDEGFIIAGSPTTVRDRLREVLGSIRAGNVVALLHAGSMPHWLTRKNMQMFAEEVMPYVKDIHSEWDDSQYWPKGISEEKVQETVTQP</sequence>
<name>A0A6L3V556_9BACI</name>
<proteinExistence type="predicted"/>
<feature type="domain" description="Luciferase-like" evidence="3">
    <location>
        <begin position="45"/>
        <end position="351"/>
    </location>
</feature>
<dbReference type="InterPro" id="IPR011251">
    <property type="entry name" value="Luciferase-like_dom"/>
</dbReference>
<keyword evidence="1" id="KW-0560">Oxidoreductase</keyword>
<evidence type="ECO:0000313" key="4">
    <source>
        <dbReference type="EMBL" id="KAB2336251.1"/>
    </source>
</evidence>
<accession>A0A6L3V556</accession>
<evidence type="ECO:0000256" key="1">
    <source>
        <dbReference type="ARBA" id="ARBA00023002"/>
    </source>
</evidence>
<dbReference type="RefSeq" id="WP_151535054.1">
    <property type="nucleotide sequence ID" value="NZ_WBOS01000004.1"/>
</dbReference>
<dbReference type="Pfam" id="PF00296">
    <property type="entry name" value="Bac_luciferase"/>
    <property type="match status" value="1"/>
</dbReference>
<dbReference type="SUPFAM" id="SSF51679">
    <property type="entry name" value="Bacterial luciferase-like"/>
    <property type="match status" value="1"/>
</dbReference>
<dbReference type="GO" id="GO:0016705">
    <property type="term" value="F:oxidoreductase activity, acting on paired donors, with incorporation or reduction of molecular oxygen"/>
    <property type="evidence" value="ECO:0007669"/>
    <property type="project" value="InterPro"/>
</dbReference>
<dbReference type="Proteomes" id="UP000481030">
    <property type="component" value="Unassembled WGS sequence"/>
</dbReference>
<dbReference type="OrthoDB" id="9814695at2"/>
<evidence type="ECO:0000259" key="3">
    <source>
        <dbReference type="Pfam" id="PF00296"/>
    </source>
</evidence>
<dbReference type="InterPro" id="IPR036661">
    <property type="entry name" value="Luciferase-like_sf"/>
</dbReference>
<dbReference type="Gene3D" id="3.20.20.30">
    <property type="entry name" value="Luciferase-like domain"/>
    <property type="match status" value="1"/>
</dbReference>
<evidence type="ECO:0000256" key="2">
    <source>
        <dbReference type="ARBA" id="ARBA00023033"/>
    </source>
</evidence>
<dbReference type="EMBL" id="WBOS01000004">
    <property type="protein sequence ID" value="KAB2336251.1"/>
    <property type="molecule type" value="Genomic_DNA"/>
</dbReference>
<dbReference type="AlphaFoldDB" id="A0A6L3V556"/>
<protein>
    <submittedName>
        <fullName evidence="4">LLM class flavin-dependent oxidoreductase</fullName>
    </submittedName>
</protein>
<dbReference type="PANTHER" id="PTHR30137:SF8">
    <property type="entry name" value="BLR5498 PROTEIN"/>
    <property type="match status" value="1"/>
</dbReference>
<dbReference type="GO" id="GO:0005829">
    <property type="term" value="C:cytosol"/>
    <property type="evidence" value="ECO:0007669"/>
    <property type="project" value="TreeGrafter"/>
</dbReference>
<keyword evidence="2" id="KW-0503">Monooxygenase</keyword>
<comment type="caution">
    <text evidence="4">The sequence shown here is derived from an EMBL/GenBank/DDBJ whole genome shotgun (WGS) entry which is preliminary data.</text>
</comment>
<organism evidence="4 5">
    <name type="scientific">Cytobacillus depressus</name>
    <dbReference type="NCBI Taxonomy" id="1602942"/>
    <lineage>
        <taxon>Bacteria</taxon>
        <taxon>Bacillati</taxon>
        <taxon>Bacillota</taxon>
        <taxon>Bacilli</taxon>
        <taxon>Bacillales</taxon>
        <taxon>Bacillaceae</taxon>
        <taxon>Cytobacillus</taxon>
    </lineage>
</organism>
<reference evidence="4 5" key="1">
    <citation type="journal article" date="2016" name="Antonie Van Leeuwenhoek">
        <title>Bacillus depressus sp. nov., isolated from soil of a sunflower field.</title>
        <authorList>
            <person name="Wei X."/>
            <person name="Xin D."/>
            <person name="Xin Y."/>
            <person name="Zhang H."/>
            <person name="Wang T."/>
            <person name="Zhang J."/>
        </authorList>
    </citation>
    <scope>NUCLEOTIDE SEQUENCE [LARGE SCALE GENOMIC DNA]</scope>
    <source>
        <strain evidence="4 5">BZ1</strain>
    </source>
</reference>
<dbReference type="InterPro" id="IPR050766">
    <property type="entry name" value="Bact_Lucif_Oxidored"/>
</dbReference>
<dbReference type="GO" id="GO:0004497">
    <property type="term" value="F:monooxygenase activity"/>
    <property type="evidence" value="ECO:0007669"/>
    <property type="project" value="UniProtKB-KW"/>
</dbReference>